<dbReference type="AlphaFoldDB" id="A0A2T2P0G1"/>
<proteinExistence type="predicted"/>
<sequence>AYDKSTRPQPNHQAYTKPVDNSQRPLQSTPKAAPKQKKNCSKSTHDEPKMASNPPTSQSLPPPRQTPSSASSSSTTTTTPPYQAHLAKLIRSEIASLNSRIATLERRQESITTLRERIASEKFACGWVDVLMGRGDGEVGSEDDDEDGNDVGQGGEAGEANGKDCEQEGEGDGGLADVRKRDSHGTGEEGAGAQGRRALKSASAVDVGMGSTDTESEMAAETEEEARRDRAGSFSEGITGEKKEKERRGIWRSRWRVRK</sequence>
<feature type="compositionally biased region" description="Basic residues" evidence="1">
    <location>
        <begin position="250"/>
        <end position="259"/>
    </location>
</feature>
<dbReference type="EMBL" id="KZ678131">
    <property type="protein sequence ID" value="PSN71171.1"/>
    <property type="molecule type" value="Genomic_DNA"/>
</dbReference>
<evidence type="ECO:0000313" key="3">
    <source>
        <dbReference type="Proteomes" id="UP000240883"/>
    </source>
</evidence>
<protein>
    <submittedName>
        <fullName evidence="2">Uncharacterized protein</fullName>
    </submittedName>
</protein>
<accession>A0A2T2P0G1</accession>
<feature type="compositionally biased region" description="Basic and acidic residues" evidence="1">
    <location>
        <begin position="239"/>
        <end position="249"/>
    </location>
</feature>
<feature type="compositionally biased region" description="Basic and acidic residues" evidence="1">
    <location>
        <begin position="177"/>
        <end position="187"/>
    </location>
</feature>
<feature type="region of interest" description="Disordered" evidence="1">
    <location>
        <begin position="1"/>
        <end position="85"/>
    </location>
</feature>
<organism evidence="2 3">
    <name type="scientific">Corynespora cassiicola Philippines</name>
    <dbReference type="NCBI Taxonomy" id="1448308"/>
    <lineage>
        <taxon>Eukaryota</taxon>
        <taxon>Fungi</taxon>
        <taxon>Dikarya</taxon>
        <taxon>Ascomycota</taxon>
        <taxon>Pezizomycotina</taxon>
        <taxon>Dothideomycetes</taxon>
        <taxon>Pleosporomycetidae</taxon>
        <taxon>Pleosporales</taxon>
        <taxon>Corynesporascaceae</taxon>
        <taxon>Corynespora</taxon>
    </lineage>
</organism>
<dbReference type="Proteomes" id="UP000240883">
    <property type="component" value="Unassembled WGS sequence"/>
</dbReference>
<name>A0A2T2P0G1_CORCC</name>
<evidence type="ECO:0000256" key="1">
    <source>
        <dbReference type="SAM" id="MobiDB-lite"/>
    </source>
</evidence>
<reference evidence="2 3" key="1">
    <citation type="journal article" date="2018" name="Front. Microbiol.">
        <title>Genome-Wide Analysis of Corynespora cassiicola Leaf Fall Disease Putative Effectors.</title>
        <authorList>
            <person name="Lopez D."/>
            <person name="Ribeiro S."/>
            <person name="Label P."/>
            <person name="Fumanal B."/>
            <person name="Venisse J.S."/>
            <person name="Kohler A."/>
            <person name="de Oliveira R.R."/>
            <person name="Labutti K."/>
            <person name="Lipzen A."/>
            <person name="Lail K."/>
            <person name="Bauer D."/>
            <person name="Ohm R.A."/>
            <person name="Barry K.W."/>
            <person name="Spatafora J."/>
            <person name="Grigoriev I.V."/>
            <person name="Martin F.M."/>
            <person name="Pujade-Renaud V."/>
        </authorList>
    </citation>
    <scope>NUCLEOTIDE SEQUENCE [LARGE SCALE GENOMIC DNA]</scope>
    <source>
        <strain evidence="2 3">Philippines</strain>
    </source>
</reference>
<feature type="compositionally biased region" description="Acidic residues" evidence="1">
    <location>
        <begin position="214"/>
        <end position="224"/>
    </location>
</feature>
<feature type="non-terminal residue" evidence="2">
    <location>
        <position position="1"/>
    </location>
</feature>
<feature type="compositionally biased region" description="Polar residues" evidence="1">
    <location>
        <begin position="7"/>
        <end position="30"/>
    </location>
</feature>
<keyword evidence="3" id="KW-1185">Reference proteome</keyword>
<feature type="compositionally biased region" description="Low complexity" evidence="1">
    <location>
        <begin position="66"/>
        <end position="81"/>
    </location>
</feature>
<feature type="region of interest" description="Disordered" evidence="1">
    <location>
        <begin position="133"/>
        <end position="259"/>
    </location>
</feature>
<gene>
    <name evidence="2" type="ORF">BS50DRAFT_276031</name>
</gene>
<evidence type="ECO:0000313" key="2">
    <source>
        <dbReference type="EMBL" id="PSN71171.1"/>
    </source>
</evidence>
<feature type="compositionally biased region" description="Acidic residues" evidence="1">
    <location>
        <begin position="139"/>
        <end position="149"/>
    </location>
</feature>